<sequence length="634" mass="70173">MASINIASLHLNDTKTATTVKAKTRSKKKQVDLNNSIHPDSNIDTTVEPEIVAYSQQSRFHRETFDASNIDIDIKGVNVSVDDKELLVDAHLRLKPGVRYGMVGQNGVGKSVLMSVLGNNLLVGLPQNVRILHIAQLEEITAGHTARQALLAAENELATIQAQDPQIYVTSQMVHDIMTEVFGAYEALDVEADEARAKTILRGVGFGDDELNKEGKQISRLSGGWRMRVMLGKALYVKPDILLLDEPTNHLDLPAIVWLESYLTNETEGQTVVVVSHDRNFLDSVTDETIIFRDKKLTYHPGNYEDWEKNTEEQKKRKARLKEESIQKSLQIAKSTGDDKRHGLVSSRKRVLERMGMDQAIVVDQGIKTASIRLPPPEPFNFPGSSFLQLSEVSFRYNPKPSAPVVINSVSLDVGPHARIGLLGPNGCGKSTLMNLLAGELKPSLGEVKKHHRLRIGYFSQHTVDQLDLSVSALQHLKKTYPDVVISEGEARSHFGSCGISGDPVTRPIRTLSGGQRNRVALALVTFHRPHVLLLDEITNHLDMGTVESLVESLCEFEGAFVVVSHDVWFLKQVIEGGDDDGDGDGESDGEREKGVLYTVTKKGELKVWEKGLDAYVEKIQRLSAKGLQARMVK</sequence>
<dbReference type="GO" id="GO:0016887">
    <property type="term" value="F:ATP hydrolysis activity"/>
    <property type="evidence" value="ECO:0007669"/>
    <property type="project" value="InterPro"/>
</dbReference>
<keyword evidence="7" id="KW-1185">Reference proteome</keyword>
<proteinExistence type="predicted"/>
<evidence type="ECO:0000256" key="4">
    <source>
        <dbReference type="SAM" id="MobiDB-lite"/>
    </source>
</evidence>
<evidence type="ECO:0000256" key="2">
    <source>
        <dbReference type="ARBA" id="ARBA00022741"/>
    </source>
</evidence>
<evidence type="ECO:0000313" key="7">
    <source>
        <dbReference type="Proteomes" id="UP000054477"/>
    </source>
</evidence>
<feature type="domain" description="ABC transporter" evidence="5">
    <location>
        <begin position="388"/>
        <end position="608"/>
    </location>
</feature>
<keyword evidence="2" id="KW-0547">Nucleotide-binding</keyword>
<dbReference type="InterPro" id="IPR017871">
    <property type="entry name" value="ABC_transporter-like_CS"/>
</dbReference>
<feature type="domain" description="ABC transporter" evidence="5">
    <location>
        <begin position="72"/>
        <end position="319"/>
    </location>
</feature>
<protein>
    <recommendedName>
        <fullName evidence="5">ABC transporter domain-containing protein</fullName>
    </recommendedName>
</protein>
<dbReference type="STRING" id="1095629.A0A0C9X5R1"/>
<dbReference type="CDD" id="cd03221">
    <property type="entry name" value="ABCF_EF-3"/>
    <property type="match status" value="2"/>
</dbReference>
<dbReference type="InterPro" id="IPR050611">
    <property type="entry name" value="ABCF"/>
</dbReference>
<dbReference type="EMBL" id="KN838961">
    <property type="protein sequence ID" value="KIJ91842.1"/>
    <property type="molecule type" value="Genomic_DNA"/>
</dbReference>
<dbReference type="HOGENOM" id="CLU_000604_36_6_1"/>
<dbReference type="PANTHER" id="PTHR19211:SF129">
    <property type="entry name" value="ABC TRANSPORTER ATP-BINDING PROTEIN"/>
    <property type="match status" value="1"/>
</dbReference>
<keyword evidence="1" id="KW-0677">Repeat</keyword>
<reference evidence="7" key="2">
    <citation type="submission" date="2015-01" db="EMBL/GenBank/DDBJ databases">
        <title>Evolutionary Origins and Diversification of the Mycorrhizal Mutualists.</title>
        <authorList>
            <consortium name="DOE Joint Genome Institute"/>
            <consortium name="Mycorrhizal Genomics Consortium"/>
            <person name="Kohler A."/>
            <person name="Kuo A."/>
            <person name="Nagy L.G."/>
            <person name="Floudas D."/>
            <person name="Copeland A."/>
            <person name="Barry K.W."/>
            <person name="Cichocki N."/>
            <person name="Veneault-Fourrey C."/>
            <person name="LaButti K."/>
            <person name="Lindquist E.A."/>
            <person name="Lipzen A."/>
            <person name="Lundell T."/>
            <person name="Morin E."/>
            <person name="Murat C."/>
            <person name="Riley R."/>
            <person name="Ohm R."/>
            <person name="Sun H."/>
            <person name="Tunlid A."/>
            <person name="Henrissat B."/>
            <person name="Grigoriev I.V."/>
            <person name="Hibbett D.S."/>
            <person name="Martin F."/>
        </authorList>
    </citation>
    <scope>NUCLEOTIDE SEQUENCE [LARGE SCALE GENOMIC DNA]</scope>
    <source>
        <strain evidence="7">LaAM-08-1</strain>
    </source>
</reference>
<evidence type="ECO:0000259" key="5">
    <source>
        <dbReference type="PROSITE" id="PS50893"/>
    </source>
</evidence>
<dbReference type="AlphaFoldDB" id="A0A0C9X5R1"/>
<dbReference type="SMART" id="SM00382">
    <property type="entry name" value="AAA"/>
    <property type="match status" value="2"/>
</dbReference>
<dbReference type="PROSITE" id="PS50893">
    <property type="entry name" value="ABC_TRANSPORTER_2"/>
    <property type="match status" value="2"/>
</dbReference>
<dbReference type="InterPro" id="IPR003593">
    <property type="entry name" value="AAA+_ATPase"/>
</dbReference>
<evidence type="ECO:0000256" key="3">
    <source>
        <dbReference type="ARBA" id="ARBA00022840"/>
    </source>
</evidence>
<name>A0A0C9X5R1_9AGAR</name>
<organism evidence="6 7">
    <name type="scientific">Laccaria amethystina LaAM-08-1</name>
    <dbReference type="NCBI Taxonomy" id="1095629"/>
    <lineage>
        <taxon>Eukaryota</taxon>
        <taxon>Fungi</taxon>
        <taxon>Dikarya</taxon>
        <taxon>Basidiomycota</taxon>
        <taxon>Agaricomycotina</taxon>
        <taxon>Agaricomycetes</taxon>
        <taxon>Agaricomycetidae</taxon>
        <taxon>Agaricales</taxon>
        <taxon>Agaricineae</taxon>
        <taxon>Hydnangiaceae</taxon>
        <taxon>Laccaria</taxon>
    </lineage>
</organism>
<dbReference type="GO" id="GO:0005524">
    <property type="term" value="F:ATP binding"/>
    <property type="evidence" value="ECO:0007669"/>
    <property type="project" value="UniProtKB-KW"/>
</dbReference>
<feature type="region of interest" description="Disordered" evidence="4">
    <location>
        <begin position="20"/>
        <end position="40"/>
    </location>
</feature>
<dbReference type="SUPFAM" id="SSF52540">
    <property type="entry name" value="P-loop containing nucleoside triphosphate hydrolases"/>
    <property type="match status" value="2"/>
</dbReference>
<keyword evidence="3" id="KW-0067">ATP-binding</keyword>
<dbReference type="FunFam" id="3.40.50.300:FF:001092">
    <property type="entry name" value="ATP-binding cassette sub-family F member 2"/>
    <property type="match status" value="1"/>
</dbReference>
<dbReference type="OrthoDB" id="2110130at2759"/>
<accession>A0A0C9X5R1</accession>
<dbReference type="Gene3D" id="3.40.50.300">
    <property type="entry name" value="P-loop containing nucleotide triphosphate hydrolases"/>
    <property type="match status" value="2"/>
</dbReference>
<evidence type="ECO:0000256" key="1">
    <source>
        <dbReference type="ARBA" id="ARBA00022737"/>
    </source>
</evidence>
<dbReference type="Proteomes" id="UP000054477">
    <property type="component" value="Unassembled WGS sequence"/>
</dbReference>
<dbReference type="PROSITE" id="PS00211">
    <property type="entry name" value="ABC_TRANSPORTER_1"/>
    <property type="match status" value="2"/>
</dbReference>
<dbReference type="Pfam" id="PF00005">
    <property type="entry name" value="ABC_tran"/>
    <property type="match status" value="2"/>
</dbReference>
<dbReference type="PANTHER" id="PTHR19211">
    <property type="entry name" value="ATP-BINDING TRANSPORT PROTEIN-RELATED"/>
    <property type="match status" value="1"/>
</dbReference>
<dbReference type="InterPro" id="IPR003439">
    <property type="entry name" value="ABC_transporter-like_ATP-bd"/>
</dbReference>
<evidence type="ECO:0000313" key="6">
    <source>
        <dbReference type="EMBL" id="KIJ91842.1"/>
    </source>
</evidence>
<gene>
    <name evidence="6" type="ORF">K443DRAFT_135415</name>
</gene>
<reference evidence="6 7" key="1">
    <citation type="submission" date="2014-04" db="EMBL/GenBank/DDBJ databases">
        <authorList>
            <consortium name="DOE Joint Genome Institute"/>
            <person name="Kuo A."/>
            <person name="Kohler A."/>
            <person name="Nagy L.G."/>
            <person name="Floudas D."/>
            <person name="Copeland A."/>
            <person name="Barry K.W."/>
            <person name="Cichocki N."/>
            <person name="Veneault-Fourrey C."/>
            <person name="LaButti K."/>
            <person name="Lindquist E.A."/>
            <person name="Lipzen A."/>
            <person name="Lundell T."/>
            <person name="Morin E."/>
            <person name="Murat C."/>
            <person name="Sun H."/>
            <person name="Tunlid A."/>
            <person name="Henrissat B."/>
            <person name="Grigoriev I.V."/>
            <person name="Hibbett D.S."/>
            <person name="Martin F."/>
            <person name="Nordberg H.P."/>
            <person name="Cantor M.N."/>
            <person name="Hua S.X."/>
        </authorList>
    </citation>
    <scope>NUCLEOTIDE SEQUENCE [LARGE SCALE GENOMIC DNA]</scope>
    <source>
        <strain evidence="6 7">LaAM-08-1</strain>
    </source>
</reference>
<dbReference type="InterPro" id="IPR027417">
    <property type="entry name" value="P-loop_NTPase"/>
</dbReference>
<dbReference type="FunFam" id="3.40.50.300:FF:000011">
    <property type="entry name" value="Putative ABC transporter ATP-binding component"/>
    <property type="match status" value="1"/>
</dbReference>